<dbReference type="Pfam" id="PF09995">
    <property type="entry name" value="MPAB_Lcp_cat"/>
    <property type="match status" value="1"/>
</dbReference>
<dbReference type="Proteomes" id="UP001501310">
    <property type="component" value="Unassembled WGS sequence"/>
</dbReference>
<dbReference type="RefSeq" id="WP_344708406.1">
    <property type="nucleotide sequence ID" value="NZ_BAAAZD010000001.1"/>
</dbReference>
<reference evidence="3" key="1">
    <citation type="journal article" date="2019" name="Int. J. Syst. Evol. Microbiol.">
        <title>The Global Catalogue of Microorganisms (GCM) 10K type strain sequencing project: providing services to taxonomists for standard genome sequencing and annotation.</title>
        <authorList>
            <consortium name="The Broad Institute Genomics Platform"/>
            <consortium name="The Broad Institute Genome Sequencing Center for Infectious Disease"/>
            <person name="Wu L."/>
            <person name="Ma J."/>
        </authorList>
    </citation>
    <scope>NUCLEOTIDE SEQUENCE [LARGE SCALE GENOMIC DNA]</scope>
    <source>
        <strain evidence="3">JCM 16603</strain>
    </source>
</reference>
<protein>
    <submittedName>
        <fullName evidence="2">Oxygenase MpaB family protein</fullName>
    </submittedName>
</protein>
<comment type="caution">
    <text evidence="2">The sequence shown here is derived from an EMBL/GenBank/DDBJ whole genome shotgun (WGS) entry which is preliminary data.</text>
</comment>
<accession>A0ABP7RGM0</accession>
<proteinExistence type="predicted"/>
<evidence type="ECO:0000313" key="2">
    <source>
        <dbReference type="EMBL" id="GAA3997199.1"/>
    </source>
</evidence>
<gene>
    <name evidence="2" type="ORF">GCM10022211_03140</name>
</gene>
<organism evidence="2 3">
    <name type="scientific">Sphingomonas humi</name>
    <dbReference type="NCBI Taxonomy" id="335630"/>
    <lineage>
        <taxon>Bacteria</taxon>
        <taxon>Pseudomonadati</taxon>
        <taxon>Pseudomonadota</taxon>
        <taxon>Alphaproteobacteria</taxon>
        <taxon>Sphingomonadales</taxon>
        <taxon>Sphingomonadaceae</taxon>
        <taxon>Sphingomonas</taxon>
    </lineage>
</organism>
<name>A0ABP7RGM0_9SPHN</name>
<dbReference type="EMBL" id="BAAAZD010000001">
    <property type="protein sequence ID" value="GAA3997199.1"/>
    <property type="molecule type" value="Genomic_DNA"/>
</dbReference>
<dbReference type="PANTHER" id="PTHR36151:SF3">
    <property type="entry name" value="ER-BOUND OXYGENASE MPAB_MPAB'_RUBBER OXYGENASE CATALYTIC DOMAIN-CONTAINING PROTEIN"/>
    <property type="match status" value="1"/>
</dbReference>
<dbReference type="InterPro" id="IPR018713">
    <property type="entry name" value="MPAB/Lcp_cat_dom"/>
</dbReference>
<sequence length="288" mass="31615">MASRASPPFEDLRRRIAGEVANFFNDAAKGQQPIVPSDEALCPPGGAAWKVHADLAGMMVGGVAALLWQMLHPQALAGVWDHSDFRRNMHGRLRNTARFIAITTYGARDEAEAAIARVRRIHGQVTGTLADGTPYDASDPRLLAFVHVAGSAMFLAGYRRFANPRMPRAERDAYWREVAVMARMLGADPVPTTEAEAEALARDFMSELRADERSAAVRDIILNAPPERLRMFPVQRLLMRSATDLLPREVRRLHGLRGSGLATPAVGTATFSLASTLRWALAPREKEA</sequence>
<dbReference type="PANTHER" id="PTHR36151">
    <property type="entry name" value="BLR2777 PROTEIN"/>
    <property type="match status" value="1"/>
</dbReference>
<evidence type="ECO:0000259" key="1">
    <source>
        <dbReference type="Pfam" id="PF09995"/>
    </source>
</evidence>
<keyword evidence="3" id="KW-1185">Reference proteome</keyword>
<feature type="domain" description="ER-bound oxygenase mpaB/mpaB'/Rubber oxygenase catalytic" evidence="1">
    <location>
        <begin position="49"/>
        <end position="275"/>
    </location>
</feature>
<evidence type="ECO:0000313" key="3">
    <source>
        <dbReference type="Proteomes" id="UP001501310"/>
    </source>
</evidence>